<keyword evidence="3 5" id="KW-1133">Transmembrane helix</keyword>
<dbReference type="Pfam" id="PF01124">
    <property type="entry name" value="MAPEG"/>
    <property type="match status" value="1"/>
</dbReference>
<gene>
    <name evidence="6" type="ORF">GNP35_09275</name>
</gene>
<proteinExistence type="predicted"/>
<reference evidence="6 7" key="1">
    <citation type="submission" date="2019-11" db="EMBL/GenBank/DDBJ databases">
        <title>P. haliotis isolates from Z. marina roots.</title>
        <authorList>
            <person name="Cohen M."/>
            <person name="Jospin G."/>
            <person name="Eisen J.A."/>
            <person name="Coil D.A."/>
        </authorList>
    </citation>
    <scope>NUCLEOTIDE SEQUENCE [LARGE SCALE GENOMIC DNA]</scope>
    <source>
        <strain evidence="6 7">UCD-MCMsp1aY</strain>
    </source>
</reference>
<dbReference type="RefSeq" id="WP_155695822.1">
    <property type="nucleotide sequence ID" value="NZ_WOCD01000003.1"/>
</dbReference>
<evidence type="ECO:0000256" key="4">
    <source>
        <dbReference type="ARBA" id="ARBA00023136"/>
    </source>
</evidence>
<evidence type="ECO:0000256" key="5">
    <source>
        <dbReference type="SAM" id="Phobius"/>
    </source>
</evidence>
<accession>A0A6N8F8C6</accession>
<keyword evidence="4 5" id="KW-0472">Membrane</keyword>
<keyword evidence="7" id="KW-1185">Reference proteome</keyword>
<comment type="caution">
    <text evidence="6">The sequence shown here is derived from an EMBL/GenBank/DDBJ whole genome shotgun (WGS) entry which is preliminary data.</text>
</comment>
<evidence type="ECO:0000256" key="3">
    <source>
        <dbReference type="ARBA" id="ARBA00022989"/>
    </source>
</evidence>
<dbReference type="Gene3D" id="1.20.120.550">
    <property type="entry name" value="Membrane associated eicosanoid/glutathione metabolism-like domain"/>
    <property type="match status" value="1"/>
</dbReference>
<dbReference type="OrthoDB" id="513661at2"/>
<protein>
    <submittedName>
        <fullName evidence="6">MAPEG family protein</fullName>
    </submittedName>
</protein>
<name>A0A6N8F8C6_9GAMM</name>
<comment type="subcellular location">
    <subcellularLocation>
        <location evidence="1">Membrane</location>
    </subcellularLocation>
</comment>
<dbReference type="SUPFAM" id="SSF161084">
    <property type="entry name" value="MAPEG domain-like"/>
    <property type="match status" value="1"/>
</dbReference>
<sequence>MNELQILIYSLVAAALLPYLAKAPLALAMHKSGKEDAKGYDNKHPREQQRSLKGFGARCLAAHENSFEALALFAPAVLLAIATSNVTGFTATLASVFVACRVAYLACYWLNWDIARSTVWLIGIVSTVTMMIDCAP</sequence>
<evidence type="ECO:0000313" key="6">
    <source>
        <dbReference type="EMBL" id="MUH72663.1"/>
    </source>
</evidence>
<evidence type="ECO:0000256" key="1">
    <source>
        <dbReference type="ARBA" id="ARBA00004370"/>
    </source>
</evidence>
<evidence type="ECO:0000313" key="7">
    <source>
        <dbReference type="Proteomes" id="UP000439994"/>
    </source>
</evidence>
<dbReference type="Proteomes" id="UP000439994">
    <property type="component" value="Unassembled WGS sequence"/>
</dbReference>
<dbReference type="GO" id="GO:0016020">
    <property type="term" value="C:membrane"/>
    <property type="evidence" value="ECO:0007669"/>
    <property type="project" value="UniProtKB-SubCell"/>
</dbReference>
<dbReference type="PANTHER" id="PTHR35371:SF1">
    <property type="entry name" value="BLR7753 PROTEIN"/>
    <property type="match status" value="1"/>
</dbReference>
<dbReference type="PANTHER" id="PTHR35371">
    <property type="entry name" value="INNER MEMBRANE PROTEIN"/>
    <property type="match status" value="1"/>
</dbReference>
<dbReference type="EMBL" id="WOCD01000003">
    <property type="protein sequence ID" value="MUH72663.1"/>
    <property type="molecule type" value="Genomic_DNA"/>
</dbReference>
<dbReference type="AlphaFoldDB" id="A0A6N8F8C6"/>
<dbReference type="InterPro" id="IPR023352">
    <property type="entry name" value="MAPEG-like_dom_sf"/>
</dbReference>
<dbReference type="InterPro" id="IPR001129">
    <property type="entry name" value="Membr-assoc_MAPEG"/>
</dbReference>
<feature type="transmembrane region" description="Helical" evidence="5">
    <location>
        <begin position="6"/>
        <end position="28"/>
    </location>
</feature>
<evidence type="ECO:0000256" key="2">
    <source>
        <dbReference type="ARBA" id="ARBA00022692"/>
    </source>
</evidence>
<organism evidence="6 7">
    <name type="scientific">Psychrosphaera haliotis</name>
    <dbReference type="NCBI Taxonomy" id="555083"/>
    <lineage>
        <taxon>Bacteria</taxon>
        <taxon>Pseudomonadati</taxon>
        <taxon>Pseudomonadota</taxon>
        <taxon>Gammaproteobacteria</taxon>
        <taxon>Alteromonadales</taxon>
        <taxon>Pseudoalteromonadaceae</taxon>
        <taxon>Psychrosphaera</taxon>
    </lineage>
</organism>
<keyword evidence="2 5" id="KW-0812">Transmembrane</keyword>